<protein>
    <recommendedName>
        <fullName evidence="12">Homeobox domain-containing protein</fullName>
    </recommendedName>
</protein>
<dbReference type="PANTHER" id="PTHR45874:SF5">
    <property type="entry name" value="HOMEOBOX PROTEIN HOX-D10"/>
    <property type="match status" value="1"/>
</dbReference>
<keyword evidence="7 10" id="KW-0371">Homeobox</keyword>
<feature type="domain" description="Homeobox" evidence="12">
    <location>
        <begin position="146"/>
        <end position="172"/>
    </location>
</feature>
<dbReference type="SUPFAM" id="SSF46689">
    <property type="entry name" value="Homeodomain-like"/>
    <property type="match status" value="1"/>
</dbReference>
<evidence type="ECO:0000256" key="5">
    <source>
        <dbReference type="ARBA" id="ARBA00023015"/>
    </source>
</evidence>
<evidence type="ECO:0000256" key="1">
    <source>
        <dbReference type="ARBA" id="ARBA00003263"/>
    </source>
</evidence>
<proteinExistence type="inferred from homology"/>
<dbReference type="Proteomes" id="UP001497482">
    <property type="component" value="Chromosome 15"/>
</dbReference>
<name>A0AAV2K061_KNICA</name>
<gene>
    <name evidence="13" type="ORF">KC01_LOCUS12926</name>
</gene>
<dbReference type="InterPro" id="IPR017970">
    <property type="entry name" value="Homeobox_CS"/>
</dbReference>
<evidence type="ECO:0000256" key="9">
    <source>
        <dbReference type="ARBA" id="ARBA00023242"/>
    </source>
</evidence>
<dbReference type="InterPro" id="IPR046333">
    <property type="entry name" value="HXA10/ABDB-like"/>
</dbReference>
<keyword evidence="9 10" id="KW-0539">Nucleus</keyword>
<keyword evidence="8" id="KW-0804">Transcription</keyword>
<keyword evidence="14" id="KW-1185">Reference proteome</keyword>
<evidence type="ECO:0000313" key="13">
    <source>
        <dbReference type="EMBL" id="CAL1582288.1"/>
    </source>
</evidence>
<sequence length="188" mass="21165">MSIPSGFSCAHTFLVDSIIGACRTDSFYPSSNMYMPAASEMGTYGMQTCGLLPSFGKRVEVGHQNVGMNVHSGHPKSHPPLLLFIVNTNFNRSRKKIEDTLQNKIFKDLHARKSPEPQAGFEKAHSMDAPVSSPELAHKEAKAPPKISPHVNLSDRQVKIWFQNRRMKLKKMNRENRIRELTSNLTFS</sequence>
<evidence type="ECO:0000259" key="12">
    <source>
        <dbReference type="PROSITE" id="PS50071"/>
    </source>
</evidence>
<dbReference type="EMBL" id="OZ035837">
    <property type="protein sequence ID" value="CAL1582288.1"/>
    <property type="molecule type" value="Genomic_DNA"/>
</dbReference>
<evidence type="ECO:0000256" key="10">
    <source>
        <dbReference type="PROSITE-ProRule" id="PRU00108"/>
    </source>
</evidence>
<accession>A0AAV2K061</accession>
<keyword evidence="4" id="KW-0217">Developmental protein</keyword>
<evidence type="ECO:0000256" key="4">
    <source>
        <dbReference type="ARBA" id="ARBA00022473"/>
    </source>
</evidence>
<reference evidence="13 14" key="1">
    <citation type="submission" date="2024-04" db="EMBL/GenBank/DDBJ databases">
        <authorList>
            <person name="Waldvogel A.-M."/>
            <person name="Schoenle A."/>
        </authorList>
    </citation>
    <scope>NUCLEOTIDE SEQUENCE [LARGE SCALE GENOMIC DNA]</scope>
</reference>
<keyword evidence="6 10" id="KW-0238">DNA-binding</keyword>
<evidence type="ECO:0000313" key="14">
    <source>
        <dbReference type="Proteomes" id="UP001497482"/>
    </source>
</evidence>
<keyword evidence="5" id="KW-0805">Transcription regulation</keyword>
<comment type="similarity">
    <text evidence="3">Belongs to the Abd-B homeobox family.</text>
</comment>
<evidence type="ECO:0000256" key="7">
    <source>
        <dbReference type="ARBA" id="ARBA00023155"/>
    </source>
</evidence>
<dbReference type="PANTHER" id="PTHR45874">
    <property type="entry name" value="HOMEOBOX PROTEIN ABDOMINAL-B"/>
    <property type="match status" value="1"/>
</dbReference>
<evidence type="ECO:0000256" key="2">
    <source>
        <dbReference type="ARBA" id="ARBA00004123"/>
    </source>
</evidence>
<feature type="DNA-binding region" description="Homeobox" evidence="10">
    <location>
        <begin position="148"/>
        <end position="173"/>
    </location>
</feature>
<dbReference type="Gene3D" id="1.10.10.60">
    <property type="entry name" value="Homeodomain-like"/>
    <property type="match status" value="1"/>
</dbReference>
<dbReference type="PROSITE" id="PS00027">
    <property type="entry name" value="HOMEOBOX_1"/>
    <property type="match status" value="1"/>
</dbReference>
<comment type="function">
    <text evidence="1">Sequence-specific transcription factor which is part of a developmental regulatory system that provides cells with specific positional identities on the anterior-posterior axis.</text>
</comment>
<evidence type="ECO:0000256" key="6">
    <source>
        <dbReference type="ARBA" id="ARBA00023125"/>
    </source>
</evidence>
<dbReference type="AlphaFoldDB" id="A0AAV2K061"/>
<dbReference type="GO" id="GO:0000978">
    <property type="term" value="F:RNA polymerase II cis-regulatory region sequence-specific DNA binding"/>
    <property type="evidence" value="ECO:0007669"/>
    <property type="project" value="TreeGrafter"/>
</dbReference>
<dbReference type="CDD" id="cd00086">
    <property type="entry name" value="homeodomain"/>
    <property type="match status" value="1"/>
</dbReference>
<evidence type="ECO:0000256" key="11">
    <source>
        <dbReference type="RuleBase" id="RU000682"/>
    </source>
</evidence>
<dbReference type="PROSITE" id="PS50071">
    <property type="entry name" value="HOMEOBOX_2"/>
    <property type="match status" value="1"/>
</dbReference>
<evidence type="ECO:0000256" key="8">
    <source>
        <dbReference type="ARBA" id="ARBA00023163"/>
    </source>
</evidence>
<dbReference type="Pfam" id="PF00046">
    <property type="entry name" value="Homeodomain"/>
    <property type="match status" value="1"/>
</dbReference>
<dbReference type="GO" id="GO:0005634">
    <property type="term" value="C:nucleus"/>
    <property type="evidence" value="ECO:0007669"/>
    <property type="project" value="UniProtKB-SubCell"/>
</dbReference>
<dbReference type="InterPro" id="IPR009057">
    <property type="entry name" value="Homeodomain-like_sf"/>
</dbReference>
<dbReference type="InterPro" id="IPR001356">
    <property type="entry name" value="HD"/>
</dbReference>
<organism evidence="13 14">
    <name type="scientific">Knipowitschia caucasica</name>
    <name type="common">Caucasian dwarf goby</name>
    <name type="synonym">Pomatoschistus caucasicus</name>
    <dbReference type="NCBI Taxonomy" id="637954"/>
    <lineage>
        <taxon>Eukaryota</taxon>
        <taxon>Metazoa</taxon>
        <taxon>Chordata</taxon>
        <taxon>Craniata</taxon>
        <taxon>Vertebrata</taxon>
        <taxon>Euteleostomi</taxon>
        <taxon>Actinopterygii</taxon>
        <taxon>Neopterygii</taxon>
        <taxon>Teleostei</taxon>
        <taxon>Neoteleostei</taxon>
        <taxon>Acanthomorphata</taxon>
        <taxon>Gobiaria</taxon>
        <taxon>Gobiiformes</taxon>
        <taxon>Gobioidei</taxon>
        <taxon>Gobiidae</taxon>
        <taxon>Gobiinae</taxon>
        <taxon>Knipowitschia</taxon>
    </lineage>
</organism>
<comment type="subcellular location">
    <subcellularLocation>
        <location evidence="2 10 11">Nucleus</location>
    </subcellularLocation>
</comment>
<dbReference type="GO" id="GO:0000981">
    <property type="term" value="F:DNA-binding transcription factor activity, RNA polymerase II-specific"/>
    <property type="evidence" value="ECO:0007669"/>
    <property type="project" value="InterPro"/>
</dbReference>
<evidence type="ECO:0000256" key="3">
    <source>
        <dbReference type="ARBA" id="ARBA00006317"/>
    </source>
</evidence>